<keyword evidence="4" id="KW-0812">Transmembrane</keyword>
<accession>A0A452IBZ0</accession>
<dbReference type="SUPFAM" id="SSF48726">
    <property type="entry name" value="Immunoglobulin"/>
    <property type="match status" value="2"/>
</dbReference>
<keyword evidence="2" id="KW-1015">Disulfide bond</keyword>
<dbReference type="FunFam" id="2.60.40.10:FF:000049">
    <property type="entry name" value="Leukocyte immunoglobulin-like receptor subfamily B member 1"/>
    <property type="match status" value="2"/>
</dbReference>
<organism evidence="6 7">
    <name type="scientific">Gopherus agassizii</name>
    <name type="common">Agassiz's desert tortoise</name>
    <dbReference type="NCBI Taxonomy" id="38772"/>
    <lineage>
        <taxon>Eukaryota</taxon>
        <taxon>Metazoa</taxon>
        <taxon>Chordata</taxon>
        <taxon>Craniata</taxon>
        <taxon>Vertebrata</taxon>
        <taxon>Euteleostomi</taxon>
        <taxon>Archelosauria</taxon>
        <taxon>Testudinata</taxon>
        <taxon>Testudines</taxon>
        <taxon>Cryptodira</taxon>
        <taxon>Durocryptodira</taxon>
        <taxon>Testudinoidea</taxon>
        <taxon>Testudinidae</taxon>
        <taxon>Gopherus</taxon>
    </lineage>
</organism>
<evidence type="ECO:0000256" key="2">
    <source>
        <dbReference type="ARBA" id="ARBA00023157"/>
    </source>
</evidence>
<dbReference type="SMART" id="SM00408">
    <property type="entry name" value="IGc2"/>
    <property type="match status" value="2"/>
</dbReference>
<keyword evidence="1" id="KW-0732">Signal</keyword>
<evidence type="ECO:0000259" key="5">
    <source>
        <dbReference type="PROSITE" id="PS50835"/>
    </source>
</evidence>
<name>A0A452IBZ0_9SAUR</name>
<keyword evidence="3" id="KW-0393">Immunoglobulin domain</keyword>
<feature type="domain" description="Ig-like" evidence="5">
    <location>
        <begin position="29"/>
        <end position="108"/>
    </location>
</feature>
<sequence length="246" mass="26331">SGCILRTRFVSPPLTACLFVNPEMSYPKPSISVSPSGVIPVGGNVTIRCWHQHQNMRIQLYKAGGGNYLSYTDPAGSEAEFPITSARREHGGSYTCRYSNRTGEVAYSEPSDPVQIIVAGEGPIPALTGVVASGADVTIWCRGQRRDVRFFLHKAGDLNPQQHLDSAGAGAEFRIPSVGRQHGGNYSCSYRPRSEPFVSSQPSDPVQLVVAAAPPGHPDFTYANIARLGLGAAVLLILGLILAEVR</sequence>
<dbReference type="SMART" id="SM00409">
    <property type="entry name" value="IG"/>
    <property type="match status" value="2"/>
</dbReference>
<evidence type="ECO:0000256" key="4">
    <source>
        <dbReference type="SAM" id="Phobius"/>
    </source>
</evidence>
<dbReference type="InterPro" id="IPR003598">
    <property type="entry name" value="Ig_sub2"/>
</dbReference>
<evidence type="ECO:0000313" key="6">
    <source>
        <dbReference type="Ensembl" id="ENSGAGP00000025208.1"/>
    </source>
</evidence>
<dbReference type="PROSITE" id="PS50835">
    <property type="entry name" value="IG_LIKE"/>
    <property type="match status" value="1"/>
</dbReference>
<dbReference type="PANTHER" id="PTHR11738">
    <property type="entry name" value="MHC CLASS I NK CELL RECEPTOR"/>
    <property type="match status" value="1"/>
</dbReference>
<dbReference type="GO" id="GO:0002764">
    <property type="term" value="P:immune response-regulating signaling pathway"/>
    <property type="evidence" value="ECO:0007669"/>
    <property type="project" value="TreeGrafter"/>
</dbReference>
<dbReference type="InterPro" id="IPR013783">
    <property type="entry name" value="Ig-like_fold"/>
</dbReference>
<reference evidence="7" key="1">
    <citation type="journal article" date="2017" name="PLoS ONE">
        <title>The Agassiz's desert tortoise genome provides a resource for the conservation of a threatened species.</title>
        <authorList>
            <person name="Tollis M."/>
            <person name="DeNardo D.F."/>
            <person name="Cornelius J.A."/>
            <person name="Dolby G.A."/>
            <person name="Edwards T."/>
            <person name="Henen B.T."/>
            <person name="Karl A.E."/>
            <person name="Murphy R.W."/>
            <person name="Kusumi K."/>
        </authorList>
    </citation>
    <scope>NUCLEOTIDE SEQUENCE [LARGE SCALE GENOMIC DNA]</scope>
</reference>
<proteinExistence type="predicted"/>
<dbReference type="InterPro" id="IPR003599">
    <property type="entry name" value="Ig_sub"/>
</dbReference>
<dbReference type="Gene3D" id="2.60.40.10">
    <property type="entry name" value="Immunoglobulins"/>
    <property type="match status" value="2"/>
</dbReference>
<keyword evidence="4" id="KW-1133">Transmembrane helix</keyword>
<dbReference type="Proteomes" id="UP000291020">
    <property type="component" value="Unassembled WGS sequence"/>
</dbReference>
<dbReference type="Pfam" id="PF13895">
    <property type="entry name" value="Ig_2"/>
    <property type="match status" value="1"/>
</dbReference>
<dbReference type="InterPro" id="IPR036179">
    <property type="entry name" value="Ig-like_dom_sf"/>
</dbReference>
<keyword evidence="4" id="KW-0472">Membrane</keyword>
<dbReference type="AlphaFoldDB" id="A0A452IBZ0"/>
<feature type="transmembrane region" description="Helical" evidence="4">
    <location>
        <begin position="225"/>
        <end position="243"/>
    </location>
</feature>
<evidence type="ECO:0000313" key="7">
    <source>
        <dbReference type="Proteomes" id="UP000291020"/>
    </source>
</evidence>
<reference evidence="6" key="3">
    <citation type="submission" date="2025-09" db="UniProtKB">
        <authorList>
            <consortium name="Ensembl"/>
        </authorList>
    </citation>
    <scope>IDENTIFICATION</scope>
</reference>
<dbReference type="STRING" id="38772.ENSGAGP00000025208"/>
<dbReference type="Ensembl" id="ENSGAGT00000028699.1">
    <property type="protein sequence ID" value="ENSGAGP00000025208.1"/>
    <property type="gene ID" value="ENSGAGG00000018440.1"/>
</dbReference>
<dbReference type="InterPro" id="IPR007110">
    <property type="entry name" value="Ig-like_dom"/>
</dbReference>
<evidence type="ECO:0000256" key="3">
    <source>
        <dbReference type="ARBA" id="ARBA00023319"/>
    </source>
</evidence>
<dbReference type="InterPro" id="IPR050412">
    <property type="entry name" value="Ig-like_Receptors_ImmuneReg"/>
</dbReference>
<keyword evidence="7" id="KW-1185">Reference proteome</keyword>
<dbReference type="PANTHER" id="PTHR11738:SF186">
    <property type="entry name" value="OSTEOCLAST-ASSOCIATED IMMUNOGLOBULIN-LIKE RECEPTOR"/>
    <property type="match status" value="1"/>
</dbReference>
<reference evidence="6" key="2">
    <citation type="submission" date="2025-08" db="UniProtKB">
        <authorList>
            <consortium name="Ensembl"/>
        </authorList>
    </citation>
    <scope>IDENTIFICATION</scope>
</reference>
<evidence type="ECO:0000256" key="1">
    <source>
        <dbReference type="ARBA" id="ARBA00022729"/>
    </source>
</evidence>
<protein>
    <recommendedName>
        <fullName evidence="5">Ig-like domain-containing protein</fullName>
    </recommendedName>
</protein>